<reference evidence="2 3" key="1">
    <citation type="journal article" date="2014" name="ISME J.">
        <title>Candidatus Competibacter-lineage genomes retrieved from metagenomes reveal functional metabolic diversity.</title>
        <authorList>
            <person name="McIlroy S.J."/>
            <person name="Albertsen M."/>
            <person name="Andresen E.K."/>
            <person name="Saunders A.M."/>
            <person name="Kristiansen R."/>
            <person name="Stokholm-Bjerregaard M."/>
            <person name="Nielsen K.L."/>
            <person name="Nielsen P.H."/>
        </authorList>
    </citation>
    <scope>NUCLEOTIDE SEQUENCE [LARGE SCALE GENOMIC DNA]</scope>
    <source>
        <strain evidence="2 3">Run_B_J11</strain>
    </source>
</reference>
<keyword evidence="3" id="KW-1185">Reference proteome</keyword>
<protein>
    <recommendedName>
        <fullName evidence="1">WGR domain-containing protein</fullName>
    </recommendedName>
</protein>
<dbReference type="InterPro" id="IPR049809">
    <property type="entry name" value="YehF/YfeS-like_WGR"/>
</dbReference>
<dbReference type="RefSeq" id="WP_051497581.1">
    <property type="nucleotide sequence ID" value="NZ_CBTK010000099.1"/>
</dbReference>
<dbReference type="Proteomes" id="UP000019184">
    <property type="component" value="Unassembled WGS sequence"/>
</dbReference>
<dbReference type="OrthoDB" id="5801306at2"/>
<dbReference type="InterPro" id="IPR008893">
    <property type="entry name" value="WGR_domain"/>
</dbReference>
<dbReference type="InterPro" id="IPR036930">
    <property type="entry name" value="WGR_dom_sf"/>
</dbReference>
<evidence type="ECO:0000313" key="3">
    <source>
        <dbReference type="Proteomes" id="UP000019184"/>
    </source>
</evidence>
<feature type="domain" description="WGR" evidence="1">
    <location>
        <begin position="17"/>
        <end position="69"/>
    </location>
</feature>
<dbReference type="AlphaFoldDB" id="A0A7U7J422"/>
<comment type="caution">
    <text evidence="2">The sequence shown here is derived from an EMBL/GenBank/DDBJ whole genome shotgun (WGS) entry which is preliminary data.</text>
</comment>
<evidence type="ECO:0000313" key="2">
    <source>
        <dbReference type="EMBL" id="CDH44775.1"/>
    </source>
</evidence>
<evidence type="ECO:0000259" key="1">
    <source>
        <dbReference type="Pfam" id="PF05406"/>
    </source>
</evidence>
<gene>
    <name evidence="2" type="ORF">BN874_1880002</name>
</gene>
<organism evidence="2 3">
    <name type="scientific">Candidatus Contendobacter odensis Run_B_J11</name>
    <dbReference type="NCBI Taxonomy" id="1400861"/>
    <lineage>
        <taxon>Bacteria</taxon>
        <taxon>Pseudomonadati</taxon>
        <taxon>Pseudomonadota</taxon>
        <taxon>Gammaproteobacteria</taxon>
        <taxon>Candidatus Competibacteraceae</taxon>
        <taxon>Candidatus Contendibacter</taxon>
    </lineage>
</organism>
<accession>A0A7U7J422</accession>
<dbReference type="EMBL" id="CBTK010000099">
    <property type="protein sequence ID" value="CDH44775.1"/>
    <property type="molecule type" value="Genomic_DNA"/>
</dbReference>
<dbReference type="SUPFAM" id="SSF142921">
    <property type="entry name" value="WGR domain-like"/>
    <property type="match status" value="1"/>
</dbReference>
<sequence>MNQGIRLRWEKHTARGVRYYEVDLRQDLWGGWLLTQTWGRQGTRLGPVRSVSCNSRVEGLARVATLLKRRQHHTMSW</sequence>
<proteinExistence type="predicted"/>
<name>A0A7U7J422_9GAMM</name>
<dbReference type="Pfam" id="PF05406">
    <property type="entry name" value="WGR"/>
    <property type="match status" value="1"/>
</dbReference>
<dbReference type="CDD" id="cd07996">
    <property type="entry name" value="WGR_MMR_like"/>
    <property type="match status" value="1"/>
</dbReference>